<protein>
    <submittedName>
        <fullName evidence="1">CACTA en-spm transposon protein</fullName>
    </submittedName>
</protein>
<evidence type="ECO:0000313" key="1">
    <source>
        <dbReference type="EMBL" id="TYK11286.1"/>
    </source>
</evidence>
<comment type="caution">
    <text evidence="1">The sequence shown here is derived from an EMBL/GenBank/DDBJ whole genome shotgun (WGS) entry which is preliminary data.</text>
</comment>
<evidence type="ECO:0000313" key="2">
    <source>
        <dbReference type="Proteomes" id="UP000321947"/>
    </source>
</evidence>
<name>A0A5D3CLJ1_CUCMM</name>
<accession>A0A5D3CLJ1</accession>
<reference evidence="1 2" key="1">
    <citation type="submission" date="2019-08" db="EMBL/GenBank/DDBJ databases">
        <title>Draft genome sequences of two oriental melons (Cucumis melo L. var makuwa).</title>
        <authorList>
            <person name="Kwon S.-Y."/>
        </authorList>
    </citation>
    <scope>NUCLEOTIDE SEQUENCE [LARGE SCALE GENOMIC DNA]</scope>
    <source>
        <strain evidence="2">cv. Chang Bougi</strain>
        <tissue evidence="1">Leaf</tissue>
    </source>
</reference>
<sequence length="236" mass="27445">MVLIRNLSQNKRILDLSKVDDVENEQLNVLEMVADHRVDEHIKNDTLCRPNVDTIVVERPIVRYVAVEFIDDGTMTSFSSGFEETDAMFLEFDEDLNIAGGSSSLDDNSETTQSSLTLIRHQQSRLLKLESYVYANGRIFMFIAPRAKKPIYPHVDVGREYIEVIKDDLQCFFVLGFNDQAMNRFVEHQIFTSFKEFIGDCHRHFIKYRNPKQARVNLPHILVGHMEDWHFLCITT</sequence>
<proteinExistence type="predicted"/>
<organism evidence="1 2">
    <name type="scientific">Cucumis melo var. makuwa</name>
    <name type="common">Oriental melon</name>
    <dbReference type="NCBI Taxonomy" id="1194695"/>
    <lineage>
        <taxon>Eukaryota</taxon>
        <taxon>Viridiplantae</taxon>
        <taxon>Streptophyta</taxon>
        <taxon>Embryophyta</taxon>
        <taxon>Tracheophyta</taxon>
        <taxon>Spermatophyta</taxon>
        <taxon>Magnoliopsida</taxon>
        <taxon>eudicotyledons</taxon>
        <taxon>Gunneridae</taxon>
        <taxon>Pentapetalae</taxon>
        <taxon>rosids</taxon>
        <taxon>fabids</taxon>
        <taxon>Cucurbitales</taxon>
        <taxon>Cucurbitaceae</taxon>
        <taxon>Benincaseae</taxon>
        <taxon>Cucumis</taxon>
    </lineage>
</organism>
<gene>
    <name evidence="1" type="ORF">E5676_scaffold227G001460</name>
</gene>
<dbReference type="Proteomes" id="UP000321947">
    <property type="component" value="Unassembled WGS sequence"/>
</dbReference>
<dbReference type="AlphaFoldDB" id="A0A5D3CLJ1"/>
<dbReference type="EMBL" id="SSTD01010878">
    <property type="protein sequence ID" value="TYK11286.1"/>
    <property type="molecule type" value="Genomic_DNA"/>
</dbReference>